<evidence type="ECO:0000313" key="2">
    <source>
        <dbReference type="Proteomes" id="UP001151234"/>
    </source>
</evidence>
<comment type="caution">
    <text evidence="1">The sequence shown here is derived from an EMBL/GenBank/DDBJ whole genome shotgun (WGS) entry which is preliminary data.</text>
</comment>
<sequence>MSELNKQLARRSLEFWASGNGDDVNEVFAATYVNHQEPSIEGDVKDLNLVDWQALVAGHHAAFSQSRVRILMQIAEEDLVATRWEFSVLHTGEYAGHEPTGKTAVWIGMEIDRIRDGRIVESWVDWDKYRQLEMLGLL</sequence>
<dbReference type="EMBL" id="JAPJZI010000001">
    <property type="protein sequence ID" value="MDA5398850.1"/>
    <property type="molecule type" value="Genomic_DNA"/>
</dbReference>
<name>A0A9X3UIH9_9HYPH</name>
<dbReference type="Proteomes" id="UP001151234">
    <property type="component" value="Unassembled WGS sequence"/>
</dbReference>
<gene>
    <name evidence="1" type="ORF">OQ273_09740</name>
</gene>
<dbReference type="InterPro" id="IPR032710">
    <property type="entry name" value="NTF2-like_dom_sf"/>
</dbReference>
<organism evidence="1 2">
    <name type="scientific">Hoeflea prorocentri</name>
    <dbReference type="NCBI Taxonomy" id="1922333"/>
    <lineage>
        <taxon>Bacteria</taxon>
        <taxon>Pseudomonadati</taxon>
        <taxon>Pseudomonadota</taxon>
        <taxon>Alphaproteobacteria</taxon>
        <taxon>Hyphomicrobiales</taxon>
        <taxon>Rhizobiaceae</taxon>
        <taxon>Hoeflea</taxon>
    </lineage>
</organism>
<dbReference type="PANTHER" id="PTHR38436">
    <property type="entry name" value="POLYKETIDE CYCLASE SNOAL-LIKE DOMAIN"/>
    <property type="match status" value="1"/>
</dbReference>
<dbReference type="InterPro" id="IPR009959">
    <property type="entry name" value="Cyclase_SnoaL-like"/>
</dbReference>
<dbReference type="SUPFAM" id="SSF54427">
    <property type="entry name" value="NTF2-like"/>
    <property type="match status" value="1"/>
</dbReference>
<dbReference type="AlphaFoldDB" id="A0A9X3UIH9"/>
<dbReference type="Gene3D" id="3.10.450.50">
    <property type="match status" value="1"/>
</dbReference>
<protein>
    <submittedName>
        <fullName evidence="1">Ester cyclase</fullName>
    </submittedName>
</protein>
<reference evidence="1" key="1">
    <citation type="submission" date="2022-11" db="EMBL/GenBank/DDBJ databases">
        <title>Draft genome sequence of Hoeflea poritis E7-10 and Hoeflea prorocentri PM5-8, separated from scleractinian coral Porites lutea and marine dinoflagellate.</title>
        <authorList>
            <person name="Zhang G."/>
            <person name="Wei Q."/>
            <person name="Cai L."/>
        </authorList>
    </citation>
    <scope>NUCLEOTIDE SEQUENCE</scope>
    <source>
        <strain evidence="1">PM5-8</strain>
    </source>
</reference>
<accession>A0A9X3UIH9</accession>
<evidence type="ECO:0000313" key="1">
    <source>
        <dbReference type="EMBL" id="MDA5398850.1"/>
    </source>
</evidence>
<dbReference type="RefSeq" id="WP_267990252.1">
    <property type="nucleotide sequence ID" value="NZ_JAPJZI010000001.1"/>
</dbReference>
<dbReference type="GO" id="GO:0030638">
    <property type="term" value="P:polyketide metabolic process"/>
    <property type="evidence" value="ECO:0007669"/>
    <property type="project" value="InterPro"/>
</dbReference>
<dbReference type="PANTHER" id="PTHR38436:SF1">
    <property type="entry name" value="ESTER CYCLASE"/>
    <property type="match status" value="1"/>
</dbReference>
<dbReference type="Pfam" id="PF07366">
    <property type="entry name" value="SnoaL"/>
    <property type="match status" value="1"/>
</dbReference>
<proteinExistence type="predicted"/>
<keyword evidence="2" id="KW-1185">Reference proteome</keyword>